<accession>A0A4V6A6N2</accession>
<protein>
    <recommendedName>
        <fullName evidence="4">Secreted protein</fullName>
    </recommendedName>
</protein>
<evidence type="ECO:0000313" key="2">
    <source>
        <dbReference type="EMBL" id="TKR94935.1"/>
    </source>
</evidence>
<organism evidence="2 3">
    <name type="scientific">Steinernema carpocapsae</name>
    <name type="common">Entomopathogenic nematode</name>
    <dbReference type="NCBI Taxonomy" id="34508"/>
    <lineage>
        <taxon>Eukaryota</taxon>
        <taxon>Metazoa</taxon>
        <taxon>Ecdysozoa</taxon>
        <taxon>Nematoda</taxon>
        <taxon>Chromadorea</taxon>
        <taxon>Rhabditida</taxon>
        <taxon>Tylenchina</taxon>
        <taxon>Panagrolaimomorpha</taxon>
        <taxon>Strongyloidoidea</taxon>
        <taxon>Steinernematidae</taxon>
        <taxon>Steinernema</taxon>
    </lineage>
</organism>
<sequence length="88" mass="9856">MRRVMTIYGLLSATATLLSPLAVTRIRLYSHVCCKRSCYDVLGNFDGKWIACWTTLMSCTVGFHVCNAGHQCVLLVICRVKPSTSREQ</sequence>
<keyword evidence="3" id="KW-1185">Reference proteome</keyword>
<feature type="chain" id="PRO_5020582725" description="Secreted protein" evidence="1">
    <location>
        <begin position="21"/>
        <end position="88"/>
    </location>
</feature>
<name>A0A4V6A6N2_STECR</name>
<dbReference type="Proteomes" id="UP000298663">
    <property type="component" value="Unassembled WGS sequence"/>
</dbReference>
<evidence type="ECO:0000256" key="1">
    <source>
        <dbReference type="SAM" id="SignalP"/>
    </source>
</evidence>
<evidence type="ECO:0008006" key="4">
    <source>
        <dbReference type="Google" id="ProtNLM"/>
    </source>
</evidence>
<evidence type="ECO:0000313" key="3">
    <source>
        <dbReference type="Proteomes" id="UP000298663"/>
    </source>
</evidence>
<dbReference type="AlphaFoldDB" id="A0A4V6A6N2"/>
<keyword evidence="1" id="KW-0732">Signal</keyword>
<feature type="signal peptide" evidence="1">
    <location>
        <begin position="1"/>
        <end position="20"/>
    </location>
</feature>
<gene>
    <name evidence="2" type="ORF">L596_009161</name>
</gene>
<comment type="caution">
    <text evidence="2">The sequence shown here is derived from an EMBL/GenBank/DDBJ whole genome shotgun (WGS) entry which is preliminary data.</text>
</comment>
<reference evidence="2 3" key="2">
    <citation type="journal article" date="2019" name="G3 (Bethesda)">
        <title>Hybrid Assembly of the Genome of the Entomopathogenic Nematode Steinernema carpocapsae Identifies the X-Chromosome.</title>
        <authorList>
            <person name="Serra L."/>
            <person name="Macchietto M."/>
            <person name="Macias-Munoz A."/>
            <person name="McGill C.J."/>
            <person name="Rodriguez I.M."/>
            <person name="Rodriguez B."/>
            <person name="Murad R."/>
            <person name="Mortazavi A."/>
        </authorList>
    </citation>
    <scope>NUCLEOTIDE SEQUENCE [LARGE SCALE GENOMIC DNA]</scope>
    <source>
        <strain evidence="2 3">ALL</strain>
    </source>
</reference>
<reference evidence="2 3" key="1">
    <citation type="journal article" date="2015" name="Genome Biol.">
        <title>Comparative genomics of Steinernema reveals deeply conserved gene regulatory networks.</title>
        <authorList>
            <person name="Dillman A.R."/>
            <person name="Macchietto M."/>
            <person name="Porter C.F."/>
            <person name="Rogers A."/>
            <person name="Williams B."/>
            <person name="Antoshechkin I."/>
            <person name="Lee M.M."/>
            <person name="Goodwin Z."/>
            <person name="Lu X."/>
            <person name="Lewis E.E."/>
            <person name="Goodrich-Blair H."/>
            <person name="Stock S.P."/>
            <person name="Adams B.J."/>
            <person name="Sternberg P.W."/>
            <person name="Mortazavi A."/>
        </authorList>
    </citation>
    <scope>NUCLEOTIDE SEQUENCE [LARGE SCALE GENOMIC DNA]</scope>
    <source>
        <strain evidence="2 3">ALL</strain>
    </source>
</reference>
<proteinExistence type="predicted"/>
<dbReference type="EMBL" id="AZBU02000002">
    <property type="protein sequence ID" value="TKR94935.1"/>
    <property type="molecule type" value="Genomic_DNA"/>
</dbReference>